<feature type="transmembrane region" description="Helical" evidence="2">
    <location>
        <begin position="48"/>
        <end position="70"/>
    </location>
</feature>
<proteinExistence type="predicted"/>
<evidence type="ECO:0000256" key="2">
    <source>
        <dbReference type="SAM" id="Phobius"/>
    </source>
</evidence>
<dbReference type="AlphaFoldDB" id="A0A2I2KYI6"/>
<dbReference type="RefSeq" id="WP_207770512.1">
    <property type="nucleotide sequence ID" value="NZ_FZMO01000457.1"/>
</dbReference>
<name>A0A2I2KYI6_9ACTN</name>
<gene>
    <name evidence="3" type="ORF">FRACA_510018</name>
</gene>
<accession>A0A2I2KYI6</accession>
<feature type="compositionally biased region" description="Basic residues" evidence="1">
    <location>
        <begin position="81"/>
        <end position="108"/>
    </location>
</feature>
<organism evidence="3 4">
    <name type="scientific">Frankia canadensis</name>
    <dbReference type="NCBI Taxonomy" id="1836972"/>
    <lineage>
        <taxon>Bacteria</taxon>
        <taxon>Bacillati</taxon>
        <taxon>Actinomycetota</taxon>
        <taxon>Actinomycetes</taxon>
        <taxon>Frankiales</taxon>
        <taxon>Frankiaceae</taxon>
        <taxon>Frankia</taxon>
    </lineage>
</organism>
<feature type="region of interest" description="Disordered" evidence="1">
    <location>
        <begin position="72"/>
        <end position="118"/>
    </location>
</feature>
<evidence type="ECO:0000313" key="3">
    <source>
        <dbReference type="EMBL" id="SNQ50719.1"/>
    </source>
</evidence>
<feature type="transmembrane region" description="Helical" evidence="2">
    <location>
        <begin position="261"/>
        <end position="283"/>
    </location>
</feature>
<feature type="transmembrane region" description="Helical" evidence="2">
    <location>
        <begin position="12"/>
        <end position="36"/>
    </location>
</feature>
<keyword evidence="2" id="KW-0812">Transmembrane</keyword>
<keyword evidence="2" id="KW-0472">Membrane</keyword>
<reference evidence="3 4" key="1">
    <citation type="submission" date="2017-06" db="EMBL/GenBank/DDBJ databases">
        <authorList>
            <person name="Kim H.J."/>
            <person name="Triplett B.A."/>
        </authorList>
    </citation>
    <scope>NUCLEOTIDE SEQUENCE [LARGE SCALE GENOMIC DNA]</scope>
    <source>
        <strain evidence="3">FRACA_ARgP5</strain>
    </source>
</reference>
<sequence>MHASRWNPERRAAVARAALAGVAFAIPAVGLALLAHAPFAGPAPSARVLAAVTAAALLLAAIGEVVHLSLTTRRSPATSRHTSHATRRTSHPVRRTSHPVRRPPRAGHHASAPAPRRIGGPRSFGGLLAVQALLHGALALSASGGTGPAGLARGRPGAGLLADILLCHDRIPAPGMTGAAAAALRRADAPAALSARFDLGLARVDPALLAAARRLAAQRATGSVGGHGAAALAAGATPGPIAGAVSRDATGPMPGHAPASAVALAAAMPLAHAVAAALTLWWVRRGARVLDAASRLLTWRPRGARVPGIMPAPAAGVVRPRRADPIARPRLGLLRHAVARRGPPAGAAVPASRHRAPSRPLVAA</sequence>
<keyword evidence="4" id="KW-1185">Reference proteome</keyword>
<evidence type="ECO:0000313" key="4">
    <source>
        <dbReference type="Proteomes" id="UP000234331"/>
    </source>
</evidence>
<evidence type="ECO:0000256" key="1">
    <source>
        <dbReference type="SAM" id="MobiDB-lite"/>
    </source>
</evidence>
<dbReference type="EMBL" id="FZMO01000457">
    <property type="protein sequence ID" value="SNQ50719.1"/>
    <property type="molecule type" value="Genomic_DNA"/>
</dbReference>
<dbReference type="Proteomes" id="UP000234331">
    <property type="component" value="Unassembled WGS sequence"/>
</dbReference>
<keyword evidence="2" id="KW-1133">Transmembrane helix</keyword>
<feature type="region of interest" description="Disordered" evidence="1">
    <location>
        <begin position="343"/>
        <end position="364"/>
    </location>
</feature>
<protein>
    <submittedName>
        <fullName evidence="3">Uncharacterized protein</fullName>
    </submittedName>
</protein>